<feature type="transmembrane region" description="Helical" evidence="1">
    <location>
        <begin position="60"/>
        <end position="86"/>
    </location>
</feature>
<protein>
    <recommendedName>
        <fullName evidence="4">TVP38/TMEM64 family membrane protein</fullName>
    </recommendedName>
</protein>
<feature type="transmembrane region" description="Helical" evidence="1">
    <location>
        <begin position="201"/>
        <end position="222"/>
    </location>
</feature>
<accession>A0A1I4JR49</accession>
<evidence type="ECO:0000313" key="2">
    <source>
        <dbReference type="EMBL" id="SFL69065.1"/>
    </source>
</evidence>
<dbReference type="Proteomes" id="UP000199550">
    <property type="component" value="Unassembled WGS sequence"/>
</dbReference>
<evidence type="ECO:0000313" key="3">
    <source>
        <dbReference type="Proteomes" id="UP000199550"/>
    </source>
</evidence>
<proteinExistence type="predicted"/>
<keyword evidence="1" id="KW-1133">Transmembrane helix</keyword>
<dbReference type="AlphaFoldDB" id="A0A1I4JR49"/>
<feature type="transmembrane region" description="Helical" evidence="1">
    <location>
        <begin position="171"/>
        <end position="195"/>
    </location>
</feature>
<reference evidence="2 3" key="1">
    <citation type="submission" date="2016-10" db="EMBL/GenBank/DDBJ databases">
        <authorList>
            <person name="de Groot N.N."/>
        </authorList>
    </citation>
    <scope>NUCLEOTIDE SEQUENCE [LARGE SCALE GENOMIC DNA]</scope>
    <source>
        <strain evidence="2 3">DSM 16199</strain>
    </source>
</reference>
<feature type="transmembrane region" description="Helical" evidence="1">
    <location>
        <begin position="92"/>
        <end position="115"/>
    </location>
</feature>
<feature type="transmembrane region" description="Helical" evidence="1">
    <location>
        <begin position="20"/>
        <end position="40"/>
    </location>
</feature>
<keyword evidence="1" id="KW-0812">Transmembrane</keyword>
<evidence type="ECO:0000256" key="1">
    <source>
        <dbReference type="SAM" id="Phobius"/>
    </source>
</evidence>
<sequence length="228" mass="24563">MEPSDPLIPPPLSRSVPRLILRLAIIAALVWGGLSLFNWLQAHIADLEDAARARALTTLVIVSVVAYALIIAIPFVPAIEIGIALMVMEGSIIAPFVWLATVLGLLIAFGFGRWVSLDWLHGFFRDLHMRCACEMVSRIKTQAPQARLAGLSDRLPGWLAPLATRFRYGMVAALLNIPGNVALGGGGGILMMAGISRLFTPLFTIFTIAIATAPVPLAVWLMGADFLK</sequence>
<dbReference type="EMBL" id="FOTF01000043">
    <property type="protein sequence ID" value="SFL69065.1"/>
    <property type="molecule type" value="Genomic_DNA"/>
</dbReference>
<dbReference type="STRING" id="195913.SAMN04488004_1436"/>
<keyword evidence="1" id="KW-0472">Membrane</keyword>
<keyword evidence="3" id="KW-1185">Reference proteome</keyword>
<evidence type="ECO:0008006" key="4">
    <source>
        <dbReference type="Google" id="ProtNLM"/>
    </source>
</evidence>
<name>A0A1I4JR49_9RHOB</name>
<gene>
    <name evidence="2" type="ORF">SAMN04488004_1436</name>
</gene>
<organism evidence="2 3">
    <name type="scientific">Loktanella salsilacus</name>
    <dbReference type="NCBI Taxonomy" id="195913"/>
    <lineage>
        <taxon>Bacteria</taxon>
        <taxon>Pseudomonadati</taxon>
        <taxon>Pseudomonadota</taxon>
        <taxon>Alphaproteobacteria</taxon>
        <taxon>Rhodobacterales</taxon>
        <taxon>Roseobacteraceae</taxon>
        <taxon>Loktanella</taxon>
    </lineage>
</organism>